<proteinExistence type="predicted"/>
<gene>
    <name evidence="2" type="ORF">H9C73_14870</name>
</gene>
<keyword evidence="1" id="KW-1133">Transmembrane helix</keyword>
<evidence type="ECO:0000313" key="2">
    <source>
        <dbReference type="EMBL" id="MBP0050014.1"/>
    </source>
</evidence>
<keyword evidence="1" id="KW-0472">Membrane</keyword>
<keyword evidence="3" id="KW-1185">Reference proteome</keyword>
<sequence>MNKDTQQHSPRTLLKWAGLAGLTVSVVAAALLAQQTLRVGQGAQQHACDLQQGTCEAGDILVSITPRPIQSLQPFILEVRTDDSSVDRITADLQGAEMYMGQNRFSLAPVAGENRWQGSSELAVCTTGTMRWRLTLALLRDDRAIQHQFEFDAK</sequence>
<evidence type="ECO:0008006" key="4">
    <source>
        <dbReference type="Google" id="ProtNLM"/>
    </source>
</evidence>
<dbReference type="RefSeq" id="WP_209288697.1">
    <property type="nucleotide sequence ID" value="NZ_JACVEW010000031.1"/>
</dbReference>
<feature type="transmembrane region" description="Helical" evidence="1">
    <location>
        <begin position="12"/>
        <end position="33"/>
    </location>
</feature>
<evidence type="ECO:0000256" key="1">
    <source>
        <dbReference type="SAM" id="Phobius"/>
    </source>
</evidence>
<name>A0ABS3ZE81_9GAMM</name>
<organism evidence="2 3">
    <name type="scientific">Marinobacterium alkalitolerans</name>
    <dbReference type="NCBI Taxonomy" id="1542925"/>
    <lineage>
        <taxon>Bacteria</taxon>
        <taxon>Pseudomonadati</taxon>
        <taxon>Pseudomonadota</taxon>
        <taxon>Gammaproteobacteria</taxon>
        <taxon>Oceanospirillales</taxon>
        <taxon>Oceanospirillaceae</taxon>
        <taxon>Marinobacterium</taxon>
    </lineage>
</organism>
<evidence type="ECO:0000313" key="3">
    <source>
        <dbReference type="Proteomes" id="UP000810171"/>
    </source>
</evidence>
<keyword evidence="1" id="KW-0812">Transmembrane</keyword>
<reference evidence="2 3" key="1">
    <citation type="submission" date="2020-09" db="EMBL/GenBank/DDBJ databases">
        <authorList>
            <person name="Tanuku N.R.S."/>
        </authorList>
    </citation>
    <scope>NUCLEOTIDE SEQUENCE [LARGE SCALE GENOMIC DNA]</scope>
    <source>
        <strain evidence="2 3">AK62</strain>
    </source>
</reference>
<comment type="caution">
    <text evidence="2">The sequence shown here is derived from an EMBL/GenBank/DDBJ whole genome shotgun (WGS) entry which is preliminary data.</text>
</comment>
<dbReference type="EMBL" id="JACVEW010000031">
    <property type="protein sequence ID" value="MBP0050014.1"/>
    <property type="molecule type" value="Genomic_DNA"/>
</dbReference>
<accession>A0ABS3ZE81</accession>
<dbReference type="Proteomes" id="UP000810171">
    <property type="component" value="Unassembled WGS sequence"/>
</dbReference>
<protein>
    <recommendedName>
        <fullName evidence="4">YtkA-like domain-containing protein</fullName>
    </recommendedName>
</protein>